<dbReference type="EMBL" id="JBHTIR010000090">
    <property type="protein sequence ID" value="MFD0850735.1"/>
    <property type="molecule type" value="Genomic_DNA"/>
</dbReference>
<accession>A0ABW3C8A0</accession>
<feature type="non-terminal residue" evidence="2">
    <location>
        <position position="65"/>
    </location>
</feature>
<feature type="region of interest" description="Disordered" evidence="1">
    <location>
        <begin position="1"/>
        <end position="65"/>
    </location>
</feature>
<reference evidence="3" key="1">
    <citation type="journal article" date="2019" name="Int. J. Syst. Evol. Microbiol.">
        <title>The Global Catalogue of Microorganisms (GCM) 10K type strain sequencing project: providing services to taxonomists for standard genome sequencing and annotation.</title>
        <authorList>
            <consortium name="The Broad Institute Genomics Platform"/>
            <consortium name="The Broad Institute Genome Sequencing Center for Infectious Disease"/>
            <person name="Wu L."/>
            <person name="Ma J."/>
        </authorList>
    </citation>
    <scope>NUCLEOTIDE SEQUENCE [LARGE SCALE GENOMIC DNA]</scope>
    <source>
        <strain evidence="3">JCM 31696</strain>
    </source>
</reference>
<organism evidence="2 3">
    <name type="scientific">Actinomadura adrarensis</name>
    <dbReference type="NCBI Taxonomy" id="1819600"/>
    <lineage>
        <taxon>Bacteria</taxon>
        <taxon>Bacillati</taxon>
        <taxon>Actinomycetota</taxon>
        <taxon>Actinomycetes</taxon>
        <taxon>Streptosporangiales</taxon>
        <taxon>Thermomonosporaceae</taxon>
        <taxon>Actinomadura</taxon>
    </lineage>
</organism>
<keyword evidence="3" id="KW-1185">Reference proteome</keyword>
<evidence type="ECO:0000313" key="3">
    <source>
        <dbReference type="Proteomes" id="UP001597083"/>
    </source>
</evidence>
<feature type="compositionally biased region" description="Polar residues" evidence="1">
    <location>
        <begin position="17"/>
        <end position="42"/>
    </location>
</feature>
<gene>
    <name evidence="2" type="ORF">ACFQ07_00620</name>
</gene>
<protein>
    <submittedName>
        <fullName evidence="2">Uncharacterized protein</fullName>
    </submittedName>
</protein>
<evidence type="ECO:0000256" key="1">
    <source>
        <dbReference type="SAM" id="MobiDB-lite"/>
    </source>
</evidence>
<name>A0ABW3C8A0_9ACTN</name>
<comment type="caution">
    <text evidence="2">The sequence shown here is derived from an EMBL/GenBank/DDBJ whole genome shotgun (WGS) entry which is preliminary data.</text>
</comment>
<dbReference type="Proteomes" id="UP001597083">
    <property type="component" value="Unassembled WGS sequence"/>
</dbReference>
<proteinExistence type="predicted"/>
<evidence type="ECO:0000313" key="2">
    <source>
        <dbReference type="EMBL" id="MFD0850735.1"/>
    </source>
</evidence>
<sequence length="65" mass="7056">MLEHREHQPDQPIPVPSGTSLTSLFSSRLVSTEPSHSTSHPQTLPPADPAARRPCRPQTLPPADP</sequence>